<accession>A0AAV1V2H6</accession>
<organism evidence="1 2">
    <name type="scientific">Peronospora matthiolae</name>
    <dbReference type="NCBI Taxonomy" id="2874970"/>
    <lineage>
        <taxon>Eukaryota</taxon>
        <taxon>Sar</taxon>
        <taxon>Stramenopiles</taxon>
        <taxon>Oomycota</taxon>
        <taxon>Peronosporomycetes</taxon>
        <taxon>Peronosporales</taxon>
        <taxon>Peronosporaceae</taxon>
        <taxon>Peronospora</taxon>
    </lineage>
</organism>
<evidence type="ECO:0000313" key="1">
    <source>
        <dbReference type="EMBL" id="CAK7939644.1"/>
    </source>
</evidence>
<gene>
    <name evidence="1" type="ORF">PM001_LOCUS24794</name>
</gene>
<dbReference type="AlphaFoldDB" id="A0AAV1V2H6"/>
<sequence length="78" mass="8204">MLGTGPGLLSVLVPNERLAYTVSGSQEPIALDSGDSSFKSTQTVEASSTLQSRAHPSVLARGGWIWSCAETLKASIKR</sequence>
<proteinExistence type="predicted"/>
<protein>
    <submittedName>
        <fullName evidence="1">Uncharacterized protein</fullName>
    </submittedName>
</protein>
<dbReference type="EMBL" id="CAKLBY020000247">
    <property type="protein sequence ID" value="CAK7939644.1"/>
    <property type="molecule type" value="Genomic_DNA"/>
</dbReference>
<evidence type="ECO:0000313" key="2">
    <source>
        <dbReference type="Proteomes" id="UP001162060"/>
    </source>
</evidence>
<reference evidence="1" key="1">
    <citation type="submission" date="2024-01" db="EMBL/GenBank/DDBJ databases">
        <authorList>
            <person name="Webb A."/>
        </authorList>
    </citation>
    <scope>NUCLEOTIDE SEQUENCE</scope>
    <source>
        <strain evidence="1">Pm1</strain>
    </source>
</reference>
<name>A0AAV1V2H6_9STRA</name>
<comment type="caution">
    <text evidence="1">The sequence shown here is derived from an EMBL/GenBank/DDBJ whole genome shotgun (WGS) entry which is preliminary data.</text>
</comment>
<dbReference type="Proteomes" id="UP001162060">
    <property type="component" value="Unassembled WGS sequence"/>
</dbReference>